<dbReference type="EMBL" id="AP028654">
    <property type="protein sequence ID" value="BEP30009.1"/>
    <property type="molecule type" value="Genomic_DNA"/>
</dbReference>
<proteinExistence type="predicted"/>
<dbReference type="InterPro" id="IPR047057">
    <property type="entry name" value="MerR_fam"/>
</dbReference>
<organism evidence="3 4">
    <name type="scientific">Helicovermis profundi</name>
    <dbReference type="NCBI Taxonomy" id="3065157"/>
    <lineage>
        <taxon>Bacteria</taxon>
        <taxon>Bacillati</taxon>
        <taxon>Bacillota</taxon>
        <taxon>Clostridia</taxon>
        <taxon>Helicovermis</taxon>
    </lineage>
</organism>
<gene>
    <name evidence="3" type="ORF">HLPR_23400</name>
</gene>
<protein>
    <submittedName>
        <fullName evidence="3">MerR family transcriptional regulator</fullName>
    </submittedName>
</protein>
<dbReference type="GO" id="GO:0003677">
    <property type="term" value="F:DNA binding"/>
    <property type="evidence" value="ECO:0007669"/>
    <property type="project" value="UniProtKB-KW"/>
</dbReference>
<evidence type="ECO:0000313" key="3">
    <source>
        <dbReference type="EMBL" id="BEP30009.1"/>
    </source>
</evidence>
<dbReference type="AlphaFoldDB" id="A0AAU9E5S3"/>
<feature type="domain" description="HTH merR-type" evidence="2">
    <location>
        <begin position="8"/>
        <end position="76"/>
    </location>
</feature>
<evidence type="ECO:0000259" key="2">
    <source>
        <dbReference type="PROSITE" id="PS50937"/>
    </source>
</evidence>
<evidence type="ECO:0000256" key="1">
    <source>
        <dbReference type="ARBA" id="ARBA00023125"/>
    </source>
</evidence>
<dbReference type="RefSeq" id="WP_338535612.1">
    <property type="nucleotide sequence ID" value="NZ_AP028654.1"/>
</dbReference>
<accession>A0AAU9E5S3</accession>
<dbReference type="InterPro" id="IPR009061">
    <property type="entry name" value="DNA-bd_dom_put_sf"/>
</dbReference>
<sequence>MFEKKDDIYSIGLVAKLINEHPETLRVWEKNNLIKPDRSSYQRKYSNEDIKRLKFIKYLLLEKKLNIAGVKQVIEMYSCWYVDNCEGGAKGNAKEKINRHKPCWKRENTFCLVLKDKSEWCNGCNIKKKCSNCGQSENC</sequence>
<dbReference type="SMART" id="SM00422">
    <property type="entry name" value="HTH_MERR"/>
    <property type="match status" value="1"/>
</dbReference>
<keyword evidence="4" id="KW-1185">Reference proteome</keyword>
<evidence type="ECO:0000313" key="4">
    <source>
        <dbReference type="Proteomes" id="UP001321786"/>
    </source>
</evidence>
<keyword evidence="1" id="KW-0238">DNA-binding</keyword>
<dbReference type="GO" id="GO:0003700">
    <property type="term" value="F:DNA-binding transcription factor activity"/>
    <property type="evidence" value="ECO:0007669"/>
    <property type="project" value="InterPro"/>
</dbReference>
<dbReference type="PANTHER" id="PTHR30204">
    <property type="entry name" value="REDOX-CYCLING DRUG-SENSING TRANSCRIPTIONAL ACTIVATOR SOXR"/>
    <property type="match status" value="1"/>
</dbReference>
<dbReference type="Proteomes" id="UP001321786">
    <property type="component" value="Chromosome"/>
</dbReference>
<dbReference type="KEGG" id="hprf:HLPR_23400"/>
<dbReference type="PANTHER" id="PTHR30204:SF58">
    <property type="entry name" value="HTH-TYPE TRANSCRIPTIONAL REGULATOR YFMP"/>
    <property type="match status" value="1"/>
</dbReference>
<dbReference type="Gene3D" id="1.10.1660.10">
    <property type="match status" value="1"/>
</dbReference>
<dbReference type="PROSITE" id="PS50937">
    <property type="entry name" value="HTH_MERR_2"/>
    <property type="match status" value="1"/>
</dbReference>
<dbReference type="Pfam" id="PF13411">
    <property type="entry name" value="MerR_1"/>
    <property type="match status" value="1"/>
</dbReference>
<reference evidence="3 4" key="1">
    <citation type="submission" date="2023-08" db="EMBL/GenBank/DDBJ databases">
        <title>Helicovermis profunda gen. nov., sp. nov., a novel mesophilic, fermentative bacterium within the Bacillota from a deep-sea hydrothermal vent chimney.</title>
        <authorList>
            <person name="Miyazaki U."/>
            <person name="Mizutani D."/>
            <person name="Hashimoto Y."/>
            <person name="Tame A."/>
            <person name="Sawayama S."/>
            <person name="Miyazaki J."/>
            <person name="Takai K."/>
            <person name="Nakagawa S."/>
        </authorList>
    </citation>
    <scope>NUCLEOTIDE SEQUENCE [LARGE SCALE GENOMIC DNA]</scope>
    <source>
        <strain evidence="3 4">S502</strain>
    </source>
</reference>
<dbReference type="SUPFAM" id="SSF46955">
    <property type="entry name" value="Putative DNA-binding domain"/>
    <property type="match status" value="1"/>
</dbReference>
<dbReference type="InterPro" id="IPR000551">
    <property type="entry name" value="MerR-type_HTH_dom"/>
</dbReference>
<name>A0AAU9E5S3_9FIRM</name>